<reference evidence="1 2" key="1">
    <citation type="journal article" date="2019" name="Nat. Ecol. Evol.">
        <title>Megaphylogeny resolves global patterns of mushroom evolution.</title>
        <authorList>
            <person name="Varga T."/>
            <person name="Krizsan K."/>
            <person name="Foldi C."/>
            <person name="Dima B."/>
            <person name="Sanchez-Garcia M."/>
            <person name="Sanchez-Ramirez S."/>
            <person name="Szollosi G.J."/>
            <person name="Szarkandi J.G."/>
            <person name="Papp V."/>
            <person name="Albert L."/>
            <person name="Andreopoulos W."/>
            <person name="Angelini C."/>
            <person name="Antonin V."/>
            <person name="Barry K.W."/>
            <person name="Bougher N.L."/>
            <person name="Buchanan P."/>
            <person name="Buyck B."/>
            <person name="Bense V."/>
            <person name="Catcheside P."/>
            <person name="Chovatia M."/>
            <person name="Cooper J."/>
            <person name="Damon W."/>
            <person name="Desjardin D."/>
            <person name="Finy P."/>
            <person name="Geml J."/>
            <person name="Haridas S."/>
            <person name="Hughes K."/>
            <person name="Justo A."/>
            <person name="Karasinski D."/>
            <person name="Kautmanova I."/>
            <person name="Kiss B."/>
            <person name="Kocsube S."/>
            <person name="Kotiranta H."/>
            <person name="LaButti K.M."/>
            <person name="Lechner B.E."/>
            <person name="Liimatainen K."/>
            <person name="Lipzen A."/>
            <person name="Lukacs Z."/>
            <person name="Mihaltcheva S."/>
            <person name="Morgado L.N."/>
            <person name="Niskanen T."/>
            <person name="Noordeloos M.E."/>
            <person name="Ohm R.A."/>
            <person name="Ortiz-Santana B."/>
            <person name="Ovrebo C."/>
            <person name="Racz N."/>
            <person name="Riley R."/>
            <person name="Savchenko A."/>
            <person name="Shiryaev A."/>
            <person name="Soop K."/>
            <person name="Spirin V."/>
            <person name="Szebenyi C."/>
            <person name="Tomsovsky M."/>
            <person name="Tulloss R.E."/>
            <person name="Uehling J."/>
            <person name="Grigoriev I.V."/>
            <person name="Vagvolgyi C."/>
            <person name="Papp T."/>
            <person name="Martin F.M."/>
            <person name="Miettinen O."/>
            <person name="Hibbett D.S."/>
            <person name="Nagy L.G."/>
        </authorList>
    </citation>
    <scope>NUCLEOTIDE SEQUENCE [LARGE SCALE GENOMIC DNA]</scope>
    <source>
        <strain evidence="1 2">CBS 166.37</strain>
    </source>
</reference>
<keyword evidence="2" id="KW-1185">Reference proteome</keyword>
<accession>A0A5C3LH99</accession>
<dbReference type="OrthoDB" id="2800503at2759"/>
<organism evidence="1 2">
    <name type="scientific">Crucibulum laeve</name>
    <dbReference type="NCBI Taxonomy" id="68775"/>
    <lineage>
        <taxon>Eukaryota</taxon>
        <taxon>Fungi</taxon>
        <taxon>Dikarya</taxon>
        <taxon>Basidiomycota</taxon>
        <taxon>Agaricomycotina</taxon>
        <taxon>Agaricomycetes</taxon>
        <taxon>Agaricomycetidae</taxon>
        <taxon>Agaricales</taxon>
        <taxon>Agaricineae</taxon>
        <taxon>Nidulariaceae</taxon>
        <taxon>Crucibulum</taxon>
    </lineage>
</organism>
<dbReference type="Proteomes" id="UP000308652">
    <property type="component" value="Unassembled WGS sequence"/>
</dbReference>
<dbReference type="EMBL" id="ML213733">
    <property type="protein sequence ID" value="TFK31563.1"/>
    <property type="molecule type" value="Genomic_DNA"/>
</dbReference>
<proteinExistence type="predicted"/>
<gene>
    <name evidence="1" type="ORF">BDQ12DRAFT_566918</name>
</gene>
<dbReference type="AlphaFoldDB" id="A0A5C3LH99"/>
<evidence type="ECO:0000313" key="1">
    <source>
        <dbReference type="EMBL" id="TFK31563.1"/>
    </source>
</evidence>
<evidence type="ECO:0000313" key="2">
    <source>
        <dbReference type="Proteomes" id="UP000308652"/>
    </source>
</evidence>
<feature type="non-terminal residue" evidence="1">
    <location>
        <position position="67"/>
    </location>
</feature>
<name>A0A5C3LH99_9AGAR</name>
<protein>
    <submittedName>
        <fullName evidence="1">Uncharacterized protein</fullName>
    </submittedName>
</protein>
<feature type="non-terminal residue" evidence="1">
    <location>
        <position position="1"/>
    </location>
</feature>
<sequence length="67" mass="7420">KNAGVDSPFKGRTYSVLVMRVPITFSPLDDSHVKEVLLANDIQKSQWVKAHWAKAPSCHSSTQSSTH</sequence>